<dbReference type="Pfam" id="PF03155">
    <property type="entry name" value="Alg6_Alg8"/>
    <property type="match status" value="2"/>
</dbReference>
<sequence length="272" mass="31577">MLLMLEYKCCGFYSEGSKFPAEVKSCHRSQLFSTDFEVHRHWLSIVSTLPIKNWYKDETSQWTLDYPPFFAWFEYILSFPAKYFDPNMLQLSKNSYVSDSTVLFQRSSVILAEIFYLVNVLSDVFSRLFPFGRGLCHSYWAPNFWALYSIADKLLFHYGFPFIFKILFCSVKNVDKVFLRSLFVGSFASFMFGWHVHEKAIIIPNLLMGKTELTEVIRESSKLLDVPDALPTLSAKRDTSGKPGLLHYMSESKNCKTDNLSSLIVLNLDFLR</sequence>
<name>A0A6P7U173_9MOLL</name>
<evidence type="ECO:0000256" key="5">
    <source>
        <dbReference type="ARBA" id="ARBA00022679"/>
    </source>
</evidence>
<evidence type="ECO:0000256" key="3">
    <source>
        <dbReference type="ARBA" id="ARBA00008715"/>
    </source>
</evidence>
<evidence type="ECO:0000256" key="7">
    <source>
        <dbReference type="ARBA" id="ARBA00022824"/>
    </source>
</evidence>
<dbReference type="GO" id="GO:0005789">
    <property type="term" value="C:endoplasmic reticulum membrane"/>
    <property type="evidence" value="ECO:0007669"/>
    <property type="project" value="UniProtKB-SubCell"/>
</dbReference>
<dbReference type="Proteomes" id="UP000515154">
    <property type="component" value="Unplaced"/>
</dbReference>
<reference evidence="12" key="1">
    <citation type="submission" date="2025-08" db="UniProtKB">
        <authorList>
            <consortium name="RefSeq"/>
        </authorList>
    </citation>
    <scope>IDENTIFICATION</scope>
</reference>
<evidence type="ECO:0000256" key="2">
    <source>
        <dbReference type="ARBA" id="ARBA00004922"/>
    </source>
</evidence>
<dbReference type="AlphaFoldDB" id="A0A6P7U173"/>
<keyword evidence="7 10" id="KW-0256">Endoplasmic reticulum</keyword>
<keyword evidence="4 10" id="KW-0328">Glycosyltransferase</keyword>
<proteinExistence type="inferred from homology"/>
<keyword evidence="9" id="KW-0472">Membrane</keyword>
<evidence type="ECO:0000256" key="8">
    <source>
        <dbReference type="ARBA" id="ARBA00022989"/>
    </source>
</evidence>
<evidence type="ECO:0000256" key="9">
    <source>
        <dbReference type="ARBA" id="ARBA00023136"/>
    </source>
</evidence>
<evidence type="ECO:0000256" key="10">
    <source>
        <dbReference type="RuleBase" id="RU363110"/>
    </source>
</evidence>
<keyword evidence="11" id="KW-1185">Reference proteome</keyword>
<protein>
    <recommendedName>
        <fullName evidence="10">Alpha-1,3-glucosyltransferase</fullName>
        <ecNumber evidence="10">2.4.1.-</ecNumber>
    </recommendedName>
</protein>
<dbReference type="RefSeq" id="XP_029654731.1">
    <property type="nucleotide sequence ID" value="XM_029798871.1"/>
</dbReference>
<evidence type="ECO:0000256" key="1">
    <source>
        <dbReference type="ARBA" id="ARBA00004477"/>
    </source>
</evidence>
<evidence type="ECO:0000313" key="11">
    <source>
        <dbReference type="Proteomes" id="UP000515154"/>
    </source>
</evidence>
<evidence type="ECO:0000313" key="12">
    <source>
        <dbReference type="RefSeq" id="XP_029654731.1"/>
    </source>
</evidence>
<dbReference type="GO" id="GO:0042283">
    <property type="term" value="F:dolichyl pyrophosphate Glc1Man9GlcNAc2 alpha-1,3-glucosyltransferase activity"/>
    <property type="evidence" value="ECO:0007669"/>
    <property type="project" value="TreeGrafter"/>
</dbReference>
<dbReference type="PANTHER" id="PTHR12413:SF2">
    <property type="entry name" value="DOLICHYL PYROPHOSPHATE GLC1MAN9GLCNAC2 ALPHA-1,3-GLUCOSYLTRANSFERASE-RELATED"/>
    <property type="match status" value="1"/>
</dbReference>
<evidence type="ECO:0000256" key="4">
    <source>
        <dbReference type="ARBA" id="ARBA00022676"/>
    </source>
</evidence>
<keyword evidence="8" id="KW-1133">Transmembrane helix</keyword>
<comment type="subcellular location">
    <subcellularLocation>
        <location evidence="1 10">Endoplasmic reticulum membrane</location>
        <topology evidence="1 10">Multi-pass membrane protein</topology>
    </subcellularLocation>
</comment>
<gene>
    <name evidence="12" type="primary">LOC115228239</name>
</gene>
<dbReference type="PANTHER" id="PTHR12413">
    <property type="entry name" value="DOLICHYL GLYCOSYLTRANSFERASE"/>
    <property type="match status" value="1"/>
</dbReference>
<dbReference type="KEGG" id="osn:115228239"/>
<organism evidence="11 12">
    <name type="scientific">Octopus sinensis</name>
    <name type="common">East Asian common octopus</name>
    <dbReference type="NCBI Taxonomy" id="2607531"/>
    <lineage>
        <taxon>Eukaryota</taxon>
        <taxon>Metazoa</taxon>
        <taxon>Spiralia</taxon>
        <taxon>Lophotrochozoa</taxon>
        <taxon>Mollusca</taxon>
        <taxon>Cephalopoda</taxon>
        <taxon>Coleoidea</taxon>
        <taxon>Octopodiformes</taxon>
        <taxon>Octopoda</taxon>
        <taxon>Incirrata</taxon>
        <taxon>Octopodidae</taxon>
        <taxon>Octopus</taxon>
    </lineage>
</organism>
<dbReference type="EC" id="2.4.1.-" evidence="10"/>
<comment type="similarity">
    <text evidence="3 10">Belongs to the ALG6/ALG8 glucosyltransferase family.</text>
</comment>
<keyword evidence="5 10" id="KW-0808">Transferase</keyword>
<dbReference type="UniPathway" id="UPA00378"/>
<comment type="pathway">
    <text evidence="2 10">Protein modification; protein glycosylation.</text>
</comment>
<keyword evidence="6" id="KW-0812">Transmembrane</keyword>
<accession>A0A6P7U173</accession>
<dbReference type="InterPro" id="IPR004856">
    <property type="entry name" value="Glyco_trans_ALG6/ALG8"/>
</dbReference>
<dbReference type="GO" id="GO:0006487">
    <property type="term" value="P:protein N-linked glycosylation"/>
    <property type="evidence" value="ECO:0007669"/>
    <property type="project" value="TreeGrafter"/>
</dbReference>
<evidence type="ECO:0000256" key="6">
    <source>
        <dbReference type="ARBA" id="ARBA00022692"/>
    </source>
</evidence>